<evidence type="ECO:0000313" key="3">
    <source>
        <dbReference type="EMBL" id="URW78792.1"/>
    </source>
</evidence>
<sequence length="116" mass="13217">MKNLLVIKKTSQLNSVLTSHGYGLKKVLLKWQDSDSNITQVAVGFLEEGCSIDKHIHPDMEEFYFILKGSVSFEVENQNYSLEKDDFIKIPAGAEHSLNALKNTEMIYWGCQFSDK</sequence>
<organism evidence="3 4">
    <name type="scientific">Xiashengella succiniciproducens</name>
    <dbReference type="NCBI Taxonomy" id="2949635"/>
    <lineage>
        <taxon>Bacteria</taxon>
        <taxon>Pseudomonadati</taxon>
        <taxon>Bacteroidota</taxon>
        <taxon>Bacteroidia</taxon>
        <taxon>Marinilabiliales</taxon>
        <taxon>Marinilabiliaceae</taxon>
        <taxon>Xiashengella</taxon>
    </lineage>
</organism>
<dbReference type="SUPFAM" id="SSF51182">
    <property type="entry name" value="RmlC-like cupins"/>
    <property type="match status" value="1"/>
</dbReference>
<dbReference type="Gene3D" id="2.60.120.10">
    <property type="entry name" value="Jelly Rolls"/>
    <property type="match status" value="1"/>
</dbReference>
<dbReference type="Proteomes" id="UP001056426">
    <property type="component" value="Chromosome"/>
</dbReference>
<dbReference type="EMBL" id="CP098400">
    <property type="protein sequence ID" value="URW78792.1"/>
    <property type="molecule type" value="Genomic_DNA"/>
</dbReference>
<reference evidence="3" key="1">
    <citation type="submission" date="2022-05" db="EMBL/GenBank/DDBJ databases">
        <authorList>
            <person name="Sun X."/>
        </authorList>
    </citation>
    <scope>NUCLEOTIDE SEQUENCE</scope>
    <source>
        <strain evidence="3">Ai-910</strain>
    </source>
</reference>
<keyword evidence="4" id="KW-1185">Reference proteome</keyword>
<name>A0A9J6ZNF2_9BACT</name>
<accession>A0A9J6ZNF2</accession>
<gene>
    <name evidence="3" type="ORF">M9189_07940</name>
</gene>
<dbReference type="RefSeq" id="WP_250722192.1">
    <property type="nucleotide sequence ID" value="NZ_CP098400.1"/>
</dbReference>
<evidence type="ECO:0000259" key="2">
    <source>
        <dbReference type="Pfam" id="PF07883"/>
    </source>
</evidence>
<protein>
    <submittedName>
        <fullName evidence="3">Cupin domain-containing protein</fullName>
    </submittedName>
</protein>
<dbReference type="Pfam" id="PF07883">
    <property type="entry name" value="Cupin_2"/>
    <property type="match status" value="1"/>
</dbReference>
<dbReference type="InterPro" id="IPR014710">
    <property type="entry name" value="RmlC-like_jellyroll"/>
</dbReference>
<dbReference type="PANTHER" id="PTHR35848:SF6">
    <property type="entry name" value="CUPIN TYPE-2 DOMAIN-CONTAINING PROTEIN"/>
    <property type="match status" value="1"/>
</dbReference>
<feature type="domain" description="Cupin type-2" evidence="2">
    <location>
        <begin position="46"/>
        <end position="106"/>
    </location>
</feature>
<evidence type="ECO:0000256" key="1">
    <source>
        <dbReference type="ARBA" id="ARBA00022723"/>
    </source>
</evidence>
<reference evidence="3" key="2">
    <citation type="submission" date="2022-06" db="EMBL/GenBank/DDBJ databases">
        <title>Xiashengella guii gen. nov. sp. nov., a bacterium isolated form anaerobic digestion tank.</title>
        <authorList>
            <person name="Huang H."/>
        </authorList>
    </citation>
    <scope>NUCLEOTIDE SEQUENCE</scope>
    <source>
        <strain evidence="3">Ai-910</strain>
    </source>
</reference>
<dbReference type="PANTHER" id="PTHR35848">
    <property type="entry name" value="OXALATE-BINDING PROTEIN"/>
    <property type="match status" value="1"/>
</dbReference>
<dbReference type="GO" id="GO:0046872">
    <property type="term" value="F:metal ion binding"/>
    <property type="evidence" value="ECO:0007669"/>
    <property type="project" value="UniProtKB-KW"/>
</dbReference>
<evidence type="ECO:0000313" key="4">
    <source>
        <dbReference type="Proteomes" id="UP001056426"/>
    </source>
</evidence>
<dbReference type="InterPro" id="IPR051610">
    <property type="entry name" value="GPI/OXD"/>
</dbReference>
<dbReference type="InterPro" id="IPR011051">
    <property type="entry name" value="RmlC_Cupin_sf"/>
</dbReference>
<dbReference type="KEGG" id="alkq:M9189_07940"/>
<proteinExistence type="predicted"/>
<keyword evidence="1" id="KW-0479">Metal-binding</keyword>
<dbReference type="InterPro" id="IPR013096">
    <property type="entry name" value="Cupin_2"/>
</dbReference>
<dbReference type="CDD" id="cd02208">
    <property type="entry name" value="cupin_RmlC-like"/>
    <property type="match status" value="1"/>
</dbReference>
<dbReference type="AlphaFoldDB" id="A0A9J6ZNF2"/>